<dbReference type="InterPro" id="IPR017871">
    <property type="entry name" value="ABC_transporter-like_CS"/>
</dbReference>
<dbReference type="PROSITE" id="PS50893">
    <property type="entry name" value="ABC_TRANSPORTER_2"/>
    <property type="match status" value="1"/>
</dbReference>
<dbReference type="PROSITE" id="PS00211">
    <property type="entry name" value="ABC_TRANSPORTER_1"/>
    <property type="match status" value="1"/>
</dbReference>
<dbReference type="FunFam" id="3.40.50.300:FF:000011">
    <property type="entry name" value="Putative ABC transporter ATP-binding component"/>
    <property type="match status" value="1"/>
</dbReference>
<keyword evidence="6" id="KW-1185">Reference proteome</keyword>
<organism evidence="5 6">
    <name type="scientific">Serinibacter salmoneus</name>
    <dbReference type="NCBI Taxonomy" id="556530"/>
    <lineage>
        <taxon>Bacteria</taxon>
        <taxon>Bacillati</taxon>
        <taxon>Actinomycetota</taxon>
        <taxon>Actinomycetes</taxon>
        <taxon>Micrococcales</taxon>
        <taxon>Beutenbergiaceae</taxon>
        <taxon>Serinibacter</taxon>
    </lineage>
</organism>
<protein>
    <submittedName>
        <fullName evidence="5">Macrolide transport system ATP-binding/permease protein</fullName>
    </submittedName>
</protein>
<dbReference type="Gene3D" id="3.40.50.300">
    <property type="entry name" value="P-loop containing nucleotide triphosphate hydrolases"/>
    <property type="match status" value="2"/>
</dbReference>
<dbReference type="EMBL" id="PDJD01000001">
    <property type="protein sequence ID" value="PFG19961.1"/>
    <property type="molecule type" value="Genomic_DNA"/>
</dbReference>
<dbReference type="InterPro" id="IPR050611">
    <property type="entry name" value="ABCF"/>
</dbReference>
<comment type="caution">
    <text evidence="5">The sequence shown here is derived from an EMBL/GenBank/DDBJ whole genome shotgun (WGS) entry which is preliminary data.</text>
</comment>
<dbReference type="InterPro" id="IPR027417">
    <property type="entry name" value="P-loop_NTPase"/>
</dbReference>
<feature type="domain" description="ABC transporter" evidence="4">
    <location>
        <begin position="14"/>
        <end position="274"/>
    </location>
</feature>
<sequence length="574" mass="59621">MTSPLPSPDATAHLRLDGVSFSYPDRRVLTDVSLVAAAGDVLALIGENGSGKSTLLRIAAGLVPPDAGTVSATAPGWAPSIGLLHQEPPFAANDTVAEALEAAVAPARAAVAALDAAASALAGAGEREATGADDPAAAYADALERAERLDAWRTDARIGEVLAGLGLAALPRDRPTAQLSGGQRSRLALAWLLLREVDVLLLDEPTNHLDDAAIAYLAGVLRSWRGPVLLAGHDRAFLDEAATALVDLDPAPVPHAVASQVSDASDAGGGIGLTRYTGGYTSYLHARLDARERWEAQYAAEQEELKRLRVQVRDSHVVGHPGAEPRSEARGAKKFYSDRNATVVSRRVVDAQRRLADLEAAQVRKPPPELSFAGFVRRRSAAPAHGPVLVAAGVAVPGRLGAVDLSVSAGERWLITGANGSGKSTLLGVLAGQVAAGSGSVVRAGTVGLLTQDGDLPDVAGRGPGRTVAQAYADLVDPERAERVPLASFGLVAGRDLPRPLAALSVGQQRRVALAVLLAQAPDVLLLDEPTNHLSLVLATQLEALLPQYPGAVVIASHDAWLRRGWQSERLALG</sequence>
<keyword evidence="1" id="KW-0677">Repeat</keyword>
<dbReference type="SUPFAM" id="SSF52540">
    <property type="entry name" value="P-loop containing nucleoside triphosphate hydrolases"/>
    <property type="match status" value="2"/>
</dbReference>
<dbReference type="InterPro" id="IPR003439">
    <property type="entry name" value="ABC_transporter-like_ATP-bd"/>
</dbReference>
<dbReference type="GO" id="GO:0005524">
    <property type="term" value="F:ATP binding"/>
    <property type="evidence" value="ECO:0007669"/>
    <property type="project" value="UniProtKB-KW"/>
</dbReference>
<gene>
    <name evidence="5" type="ORF">ATL40_1540</name>
</gene>
<evidence type="ECO:0000259" key="4">
    <source>
        <dbReference type="PROSITE" id="PS50893"/>
    </source>
</evidence>
<dbReference type="RefSeq" id="WP_098469011.1">
    <property type="nucleotide sequence ID" value="NZ_PDJD01000001.1"/>
</dbReference>
<keyword evidence="3 5" id="KW-0067">ATP-binding</keyword>
<evidence type="ECO:0000256" key="1">
    <source>
        <dbReference type="ARBA" id="ARBA00022737"/>
    </source>
</evidence>
<dbReference type="AlphaFoldDB" id="A0A2A9D0P6"/>
<keyword evidence="2" id="KW-0547">Nucleotide-binding</keyword>
<evidence type="ECO:0000313" key="5">
    <source>
        <dbReference type="EMBL" id="PFG19961.1"/>
    </source>
</evidence>
<dbReference type="PANTHER" id="PTHR19211:SF123">
    <property type="entry name" value="ABC TRANSPORTER"/>
    <property type="match status" value="1"/>
</dbReference>
<dbReference type="Proteomes" id="UP000224915">
    <property type="component" value="Unassembled WGS sequence"/>
</dbReference>
<proteinExistence type="predicted"/>
<evidence type="ECO:0000256" key="2">
    <source>
        <dbReference type="ARBA" id="ARBA00022741"/>
    </source>
</evidence>
<accession>A0A2A9D0P6</accession>
<dbReference type="PANTHER" id="PTHR19211">
    <property type="entry name" value="ATP-BINDING TRANSPORT PROTEIN-RELATED"/>
    <property type="match status" value="1"/>
</dbReference>
<evidence type="ECO:0000313" key="6">
    <source>
        <dbReference type="Proteomes" id="UP000224915"/>
    </source>
</evidence>
<reference evidence="5 6" key="1">
    <citation type="submission" date="2017-10" db="EMBL/GenBank/DDBJ databases">
        <title>Sequencing the genomes of 1000 actinobacteria strains.</title>
        <authorList>
            <person name="Klenk H.-P."/>
        </authorList>
    </citation>
    <scope>NUCLEOTIDE SEQUENCE [LARGE SCALE GENOMIC DNA]</scope>
    <source>
        <strain evidence="5 6">DSM 21801</strain>
    </source>
</reference>
<dbReference type="GO" id="GO:0016887">
    <property type="term" value="F:ATP hydrolysis activity"/>
    <property type="evidence" value="ECO:0007669"/>
    <property type="project" value="InterPro"/>
</dbReference>
<dbReference type="SMART" id="SM00382">
    <property type="entry name" value="AAA"/>
    <property type="match status" value="2"/>
</dbReference>
<dbReference type="Pfam" id="PF00005">
    <property type="entry name" value="ABC_tran"/>
    <property type="match status" value="2"/>
</dbReference>
<dbReference type="InterPro" id="IPR003593">
    <property type="entry name" value="AAA+_ATPase"/>
</dbReference>
<dbReference type="OrthoDB" id="3239744at2"/>
<name>A0A2A9D0P6_9MICO</name>
<evidence type="ECO:0000256" key="3">
    <source>
        <dbReference type="ARBA" id="ARBA00022840"/>
    </source>
</evidence>